<dbReference type="EMBL" id="CAKOGL010000012">
    <property type="protein sequence ID" value="CAH2093303.1"/>
    <property type="molecule type" value="Genomic_DNA"/>
</dbReference>
<evidence type="ECO:0000256" key="1">
    <source>
        <dbReference type="ARBA" id="ARBA00004240"/>
    </source>
</evidence>
<comment type="caution">
    <text evidence="11">The sequence shown here is derived from an EMBL/GenBank/DDBJ whole genome shotgun (WGS) entry which is preliminary data.</text>
</comment>
<evidence type="ECO:0000313" key="12">
    <source>
        <dbReference type="Proteomes" id="UP001153954"/>
    </source>
</evidence>
<comment type="subcellular location">
    <subcellularLocation>
        <location evidence="1">Endoplasmic reticulum</location>
    </subcellularLocation>
</comment>
<dbReference type="Pfam" id="PF00400">
    <property type="entry name" value="WD40"/>
    <property type="match status" value="1"/>
</dbReference>
<reference evidence="11" key="1">
    <citation type="submission" date="2022-03" db="EMBL/GenBank/DDBJ databases">
        <authorList>
            <person name="Tunstrom K."/>
        </authorList>
    </citation>
    <scope>NUCLEOTIDE SEQUENCE</scope>
</reference>
<dbReference type="GO" id="GO:0090110">
    <property type="term" value="P:COPII-coated vesicle cargo loading"/>
    <property type="evidence" value="ECO:0007669"/>
    <property type="project" value="TreeGrafter"/>
</dbReference>
<keyword evidence="3" id="KW-0813">Transport</keyword>
<feature type="repeat" description="WD" evidence="9">
    <location>
        <begin position="109"/>
        <end position="151"/>
    </location>
</feature>
<protein>
    <recommendedName>
        <fullName evidence="13">Protein transport protein Sec31A</fullName>
    </recommendedName>
</protein>
<dbReference type="GO" id="GO:0030127">
    <property type="term" value="C:COPII vesicle coat"/>
    <property type="evidence" value="ECO:0007669"/>
    <property type="project" value="TreeGrafter"/>
</dbReference>
<dbReference type="InterPro" id="IPR001680">
    <property type="entry name" value="WD40_rpt"/>
</dbReference>
<feature type="region of interest" description="Disordered" evidence="10">
    <location>
        <begin position="837"/>
        <end position="903"/>
    </location>
</feature>
<dbReference type="Gene3D" id="1.25.40.1030">
    <property type="match status" value="1"/>
</dbReference>
<sequence>MKIKELKRTVNMSWSPAEHYPTMIVTGSAAQQVDASFSTNSYLELHSLNLGEPSLDLEVKSSIQTKHKFQKLVWSGAGVIVGGCDGGLLEFYSADKLLNSASDALVGSSSKHNGNVSALDINPYQKNLLASGASESEIFIWDLNNTSQPMAPGNRSQPYDHVQGLAWNRQVQHILGSTFATRCLVWDLRKNEPIMKLSDSQFRTRWRALAWHPAVATQLCIASEDDQAPVVQLWDLRLAASPLATLEGHEKGALALAWSAHDADLLLSAGRDGRLLAWNPNNTKPGGEMLVELSRQAAWVFDVSWAAREPGLLAAASFDQTLALHTLLASGAPASGGSASSIMDSFGGAASFAALPAVQAAAPAPAAPAQPPRAPAWLRRPAAARFAFGGKLVTFEKCPQEAGSQKLVYISQVVSEPEIVEKALELDTVIGLTLSQEPDAAEKLAEYCRVKGDAATDQNERYTWFFLRANFLPSYRTEILNLLGFKQDEVASKLKNQLAGSEPRAAQDAVGLSRGESTETEAELSTDTSTDQSDAQTLIEKRLAAVDLEPSVTNVVIPSGDDPTSLICRALVSGNIEEAVDLCLEAGRVSDALIVASLGSKELLYRVQRAQLAARGGEPVALLAGALLGGAWDGLLRAVAPSAWRHVLAALAAHCRRDALAHYCETLGDRLSAETDASLRAAGALCYTCGALGDALAARALAGEPDAAELARAVEQALVTRAAAALQGRQEQEGGALQRLVARYAARLAAQGCLRGALAALRGAGAGPLRERLERALAQTQYGRGALAALRGAGAGPLRERLERALAQTQYGRGALAALRGAGAGPLRERLERALAQKLPQQQPQQQPQQSQSTRTRTFSSQSQSRGQFTQNDVNPYNTQLTHESSWAGVPPPRPPSVSSQPGGIIGRSKYKVDPSVASAPLYNQYNYNNQSQSSYGYNSPLPDQFSAASVPSHNFAPISQQPVNPKPPMNTMNPMNPTPLNPMNPMNSGSLNPMNPSNPAPLNPLNPMNPPVNGSYYQPEVGVPAAPVSKPAAPGWNDPPMVTAKPKPKPEIQPQAPITHPLFGVEPPQYVPLVPTSQYPGQQPQYPGQQTQYPSQSSYPAQAQYPGGYGQLQMGQYPNEQGQYGEDYSGSAAIPGQYQGMFMQQGQTGYQQPQEPPAPVEAAPAAKAPLPAEYAELQTTFDSLRIACSEKATNQQMKRKLEDVQRRLETLYDLLRENKLSEAALGALREAGAAARAGEAERALGAAAALAGGADFAAAAAFLPGLKVLFLLAAQLQVAAH</sequence>
<evidence type="ECO:0008006" key="13">
    <source>
        <dbReference type="Google" id="ProtNLM"/>
    </source>
</evidence>
<organism evidence="11 12">
    <name type="scientific">Euphydryas editha</name>
    <name type="common">Edith's checkerspot</name>
    <dbReference type="NCBI Taxonomy" id="104508"/>
    <lineage>
        <taxon>Eukaryota</taxon>
        <taxon>Metazoa</taxon>
        <taxon>Ecdysozoa</taxon>
        <taxon>Arthropoda</taxon>
        <taxon>Hexapoda</taxon>
        <taxon>Insecta</taxon>
        <taxon>Pterygota</taxon>
        <taxon>Neoptera</taxon>
        <taxon>Endopterygota</taxon>
        <taxon>Lepidoptera</taxon>
        <taxon>Glossata</taxon>
        <taxon>Ditrysia</taxon>
        <taxon>Papilionoidea</taxon>
        <taxon>Nymphalidae</taxon>
        <taxon>Nymphalinae</taxon>
        <taxon>Euphydryas</taxon>
    </lineage>
</organism>
<keyword evidence="12" id="KW-1185">Reference proteome</keyword>
<feature type="compositionally biased region" description="Low complexity" evidence="10">
    <location>
        <begin position="840"/>
        <end position="871"/>
    </location>
</feature>
<evidence type="ECO:0000256" key="4">
    <source>
        <dbReference type="ARBA" id="ARBA00022574"/>
    </source>
</evidence>
<dbReference type="Gene3D" id="1.20.940.10">
    <property type="entry name" value="Functional domain of the splicing factor Prp18"/>
    <property type="match status" value="1"/>
</dbReference>
<feature type="compositionally biased region" description="Polar residues" evidence="10">
    <location>
        <begin position="872"/>
        <end position="885"/>
    </location>
</feature>
<keyword evidence="7" id="KW-0931">ER-Golgi transport</keyword>
<evidence type="ECO:0000256" key="2">
    <source>
        <dbReference type="ARBA" id="ARBA00009358"/>
    </source>
</evidence>
<name>A0AAU9U5G9_EUPED</name>
<evidence type="ECO:0000313" key="11">
    <source>
        <dbReference type="EMBL" id="CAH2093303.1"/>
    </source>
</evidence>
<keyword evidence="4 9" id="KW-0853">WD repeat</keyword>
<dbReference type="Proteomes" id="UP001153954">
    <property type="component" value="Unassembled WGS sequence"/>
</dbReference>
<dbReference type="GO" id="GO:0070971">
    <property type="term" value="C:endoplasmic reticulum exit site"/>
    <property type="evidence" value="ECO:0007669"/>
    <property type="project" value="TreeGrafter"/>
</dbReference>
<comment type="similarity">
    <text evidence="2">Belongs to the WD repeat SEC31 family.</text>
</comment>
<dbReference type="GO" id="GO:0007029">
    <property type="term" value="P:endoplasmic reticulum organization"/>
    <property type="evidence" value="ECO:0007669"/>
    <property type="project" value="TreeGrafter"/>
</dbReference>
<dbReference type="GO" id="GO:0005198">
    <property type="term" value="F:structural molecule activity"/>
    <property type="evidence" value="ECO:0007669"/>
    <property type="project" value="TreeGrafter"/>
</dbReference>
<keyword evidence="6" id="KW-0256">Endoplasmic reticulum</keyword>
<dbReference type="PROSITE" id="PS50082">
    <property type="entry name" value="WD_REPEATS_2"/>
    <property type="match status" value="2"/>
</dbReference>
<feature type="region of interest" description="Disordered" evidence="10">
    <location>
        <begin position="1076"/>
        <end position="1101"/>
    </location>
</feature>
<dbReference type="PROSITE" id="PS50294">
    <property type="entry name" value="WD_REPEATS_REGION"/>
    <property type="match status" value="1"/>
</dbReference>
<dbReference type="InterPro" id="IPR040251">
    <property type="entry name" value="SEC31-like"/>
</dbReference>
<dbReference type="GO" id="GO:0015031">
    <property type="term" value="P:protein transport"/>
    <property type="evidence" value="ECO:0007669"/>
    <property type="project" value="UniProtKB-KW"/>
</dbReference>
<dbReference type="SMART" id="SM00320">
    <property type="entry name" value="WD40"/>
    <property type="match status" value="4"/>
</dbReference>
<evidence type="ECO:0000256" key="9">
    <source>
        <dbReference type="PROSITE-ProRule" id="PRU00221"/>
    </source>
</evidence>
<keyword evidence="5" id="KW-0677">Repeat</keyword>
<evidence type="ECO:0000256" key="8">
    <source>
        <dbReference type="ARBA" id="ARBA00022927"/>
    </source>
</evidence>
<evidence type="ECO:0000256" key="5">
    <source>
        <dbReference type="ARBA" id="ARBA00022737"/>
    </source>
</evidence>
<evidence type="ECO:0000256" key="3">
    <source>
        <dbReference type="ARBA" id="ARBA00022448"/>
    </source>
</evidence>
<keyword evidence="8" id="KW-0653">Protein transport</keyword>
<dbReference type="InterPro" id="IPR036322">
    <property type="entry name" value="WD40_repeat_dom_sf"/>
</dbReference>
<dbReference type="PANTHER" id="PTHR13923:SF11">
    <property type="entry name" value="SECRETORY 31, ISOFORM D"/>
    <property type="match status" value="1"/>
</dbReference>
<feature type="repeat" description="WD" evidence="9">
    <location>
        <begin position="246"/>
        <end position="279"/>
    </location>
</feature>
<accession>A0AAU9U5G9</accession>
<feature type="region of interest" description="Disordered" evidence="10">
    <location>
        <begin position="501"/>
        <end position="533"/>
    </location>
</feature>
<dbReference type="SUPFAM" id="SSF50978">
    <property type="entry name" value="WD40 repeat-like"/>
    <property type="match status" value="1"/>
</dbReference>
<proteinExistence type="inferred from homology"/>
<evidence type="ECO:0000256" key="10">
    <source>
        <dbReference type="SAM" id="MobiDB-lite"/>
    </source>
</evidence>
<evidence type="ECO:0000256" key="6">
    <source>
        <dbReference type="ARBA" id="ARBA00022824"/>
    </source>
</evidence>
<evidence type="ECO:0000256" key="7">
    <source>
        <dbReference type="ARBA" id="ARBA00022892"/>
    </source>
</evidence>
<dbReference type="InterPro" id="IPR015943">
    <property type="entry name" value="WD40/YVTN_repeat-like_dom_sf"/>
</dbReference>
<dbReference type="PANTHER" id="PTHR13923">
    <property type="entry name" value="SEC31-RELATED PROTEIN"/>
    <property type="match status" value="1"/>
</dbReference>
<dbReference type="Gene3D" id="2.130.10.10">
    <property type="entry name" value="YVTN repeat-like/Quinoprotein amine dehydrogenase"/>
    <property type="match status" value="1"/>
</dbReference>
<gene>
    <name evidence="11" type="ORF">EEDITHA_LOCUS8979</name>
</gene>